<keyword evidence="1" id="KW-1133">Transmembrane helix</keyword>
<dbReference type="AlphaFoldDB" id="A0A9P5ZH86"/>
<comment type="caution">
    <text evidence="3">The sequence shown here is derived from an EMBL/GenBank/DDBJ whole genome shotgun (WGS) entry which is preliminary data.</text>
</comment>
<evidence type="ECO:0000256" key="1">
    <source>
        <dbReference type="SAM" id="Phobius"/>
    </source>
</evidence>
<protein>
    <submittedName>
        <fullName evidence="3">Uncharacterized protein</fullName>
    </submittedName>
</protein>
<evidence type="ECO:0000313" key="4">
    <source>
        <dbReference type="Proteomes" id="UP000807025"/>
    </source>
</evidence>
<accession>A0A9P5ZH86</accession>
<keyword evidence="2" id="KW-0732">Signal</keyword>
<sequence>MFLLAGVHSAMFLWVLPGRDCGAFIPKDGAFFQVDDRRIRRLEPGREASVHKQEQNLNPPINNGARWKCPAKFPGIYVGYMVSLYFSILISIPTNGLAFPGFAHIVAMALLLLIGTGSLENLKHDIKCSWGICQ</sequence>
<keyword evidence="1" id="KW-0812">Transmembrane</keyword>
<proteinExistence type="predicted"/>
<dbReference type="Proteomes" id="UP000807025">
    <property type="component" value="Unassembled WGS sequence"/>
</dbReference>
<keyword evidence="4" id="KW-1185">Reference proteome</keyword>
<reference evidence="3" key="1">
    <citation type="submission" date="2020-11" db="EMBL/GenBank/DDBJ databases">
        <authorList>
            <consortium name="DOE Joint Genome Institute"/>
            <person name="Ahrendt S."/>
            <person name="Riley R."/>
            <person name="Andreopoulos W."/>
            <person name="Labutti K."/>
            <person name="Pangilinan J."/>
            <person name="Ruiz-Duenas F.J."/>
            <person name="Barrasa J.M."/>
            <person name="Sanchez-Garcia M."/>
            <person name="Camarero S."/>
            <person name="Miyauchi S."/>
            <person name="Serrano A."/>
            <person name="Linde D."/>
            <person name="Babiker R."/>
            <person name="Drula E."/>
            <person name="Ayuso-Fernandez I."/>
            <person name="Pacheco R."/>
            <person name="Padilla G."/>
            <person name="Ferreira P."/>
            <person name="Barriuso J."/>
            <person name="Kellner H."/>
            <person name="Castanera R."/>
            <person name="Alfaro M."/>
            <person name="Ramirez L."/>
            <person name="Pisabarro A.G."/>
            <person name="Kuo A."/>
            <person name="Tritt A."/>
            <person name="Lipzen A."/>
            <person name="He G."/>
            <person name="Yan M."/>
            <person name="Ng V."/>
            <person name="Cullen D."/>
            <person name="Martin F."/>
            <person name="Rosso M.-N."/>
            <person name="Henrissat B."/>
            <person name="Hibbett D."/>
            <person name="Martinez A.T."/>
            <person name="Grigoriev I.V."/>
        </authorList>
    </citation>
    <scope>NUCLEOTIDE SEQUENCE</scope>
    <source>
        <strain evidence="3">ATCC 90797</strain>
    </source>
</reference>
<evidence type="ECO:0000256" key="2">
    <source>
        <dbReference type="SAM" id="SignalP"/>
    </source>
</evidence>
<feature type="chain" id="PRO_5040205066" evidence="2">
    <location>
        <begin position="19"/>
        <end position="134"/>
    </location>
</feature>
<evidence type="ECO:0000313" key="3">
    <source>
        <dbReference type="EMBL" id="KAF9487063.1"/>
    </source>
</evidence>
<keyword evidence="1" id="KW-0472">Membrane</keyword>
<feature type="transmembrane region" description="Helical" evidence="1">
    <location>
        <begin position="98"/>
        <end position="119"/>
    </location>
</feature>
<name>A0A9P5ZH86_PLEER</name>
<dbReference type="EMBL" id="MU154827">
    <property type="protein sequence ID" value="KAF9487063.1"/>
    <property type="molecule type" value="Genomic_DNA"/>
</dbReference>
<gene>
    <name evidence="3" type="ORF">BDN71DRAFT_1437128</name>
</gene>
<organism evidence="3 4">
    <name type="scientific">Pleurotus eryngii</name>
    <name type="common">Boletus of the steppes</name>
    <dbReference type="NCBI Taxonomy" id="5323"/>
    <lineage>
        <taxon>Eukaryota</taxon>
        <taxon>Fungi</taxon>
        <taxon>Dikarya</taxon>
        <taxon>Basidiomycota</taxon>
        <taxon>Agaricomycotina</taxon>
        <taxon>Agaricomycetes</taxon>
        <taxon>Agaricomycetidae</taxon>
        <taxon>Agaricales</taxon>
        <taxon>Pleurotineae</taxon>
        <taxon>Pleurotaceae</taxon>
        <taxon>Pleurotus</taxon>
    </lineage>
</organism>
<feature type="signal peptide" evidence="2">
    <location>
        <begin position="1"/>
        <end position="18"/>
    </location>
</feature>
<feature type="transmembrane region" description="Helical" evidence="1">
    <location>
        <begin position="75"/>
        <end position="92"/>
    </location>
</feature>